<evidence type="ECO:0000313" key="4">
    <source>
        <dbReference type="EMBL" id="CDM66295.1"/>
    </source>
</evidence>
<accession>A0A0B6X1Q0</accession>
<evidence type="ECO:0000256" key="3">
    <source>
        <dbReference type="SAM" id="SignalP"/>
    </source>
</evidence>
<dbReference type="Proteomes" id="UP000031518">
    <property type="component" value="Unassembled WGS sequence"/>
</dbReference>
<organism evidence="4 5">
    <name type="scientific">Pyrinomonas methylaliphatogenes</name>
    <dbReference type="NCBI Taxonomy" id="454194"/>
    <lineage>
        <taxon>Bacteria</taxon>
        <taxon>Pseudomonadati</taxon>
        <taxon>Acidobacteriota</taxon>
        <taxon>Blastocatellia</taxon>
        <taxon>Blastocatellales</taxon>
        <taxon>Pyrinomonadaceae</taxon>
        <taxon>Pyrinomonas</taxon>
    </lineage>
</organism>
<proteinExistence type="predicted"/>
<evidence type="ECO:0000313" key="5">
    <source>
        <dbReference type="Proteomes" id="UP000031518"/>
    </source>
</evidence>
<sequence length="329" mass="35759" precursor="true">MFRSALRWALSLTLCVSLCSTAAAYTIVMRDGRRIEIPDRFVVTATALTYEAGPGIQVTVLLSSIDIEATERANGEPAGSLLHRARSSGSSTSKVAQRAAKTLTNEEIDRARRARGQAPIERSEAQLSDVERENEAEARRLLAEAERRDQERAQQEAYWRERARALREQIAAIDGELSYWIELLNGLPALPSGIIGSVTTVVGVPLIPLFPVVGGAVTPPRPSMPRFATGPAIAPAPPSPPRAIIPQAPSLTPISPVLGAPLIRFPAHRIIVPTFISVVAPFNQSFYYDRASIIARIQQLEAMRAALTAQWRVLEDEARRAGVPPGALR</sequence>
<dbReference type="AlphaFoldDB" id="A0A0B6X1Q0"/>
<protein>
    <recommendedName>
        <fullName evidence="6">DUF4140 domain-containing protein</fullName>
    </recommendedName>
</protein>
<name>A0A0B6X1Q0_9BACT</name>
<reference evidence="4 5" key="1">
    <citation type="submission" date="2013-12" db="EMBL/GenBank/DDBJ databases">
        <authorList>
            <person name="Stott M."/>
        </authorList>
    </citation>
    <scope>NUCLEOTIDE SEQUENCE [LARGE SCALE GENOMIC DNA]</scope>
    <source>
        <strain evidence="4 5">K22</strain>
    </source>
</reference>
<keyword evidence="3" id="KW-0732">Signal</keyword>
<feature type="signal peptide" evidence="3">
    <location>
        <begin position="1"/>
        <end position="24"/>
    </location>
</feature>
<feature type="region of interest" description="Disordered" evidence="2">
    <location>
        <begin position="76"/>
        <end position="133"/>
    </location>
</feature>
<keyword evidence="1" id="KW-0175">Coiled coil</keyword>
<feature type="chain" id="PRO_5002110459" description="DUF4140 domain-containing protein" evidence="3">
    <location>
        <begin position="25"/>
        <end position="329"/>
    </location>
</feature>
<dbReference type="STRING" id="454194.PYK22_02322"/>
<dbReference type="EMBL" id="CBXV010000008">
    <property type="protein sequence ID" value="CDM66295.1"/>
    <property type="molecule type" value="Genomic_DNA"/>
</dbReference>
<gene>
    <name evidence="4" type="ORF">PYK22_02322</name>
</gene>
<feature type="coiled-coil region" evidence="1">
    <location>
        <begin position="290"/>
        <end position="317"/>
    </location>
</feature>
<keyword evidence="5" id="KW-1185">Reference proteome</keyword>
<evidence type="ECO:0008006" key="6">
    <source>
        <dbReference type="Google" id="ProtNLM"/>
    </source>
</evidence>
<reference evidence="4 5" key="2">
    <citation type="submission" date="2015-01" db="EMBL/GenBank/DDBJ databases">
        <title>Complete genome sequence of Pyrinomonas methylaliphatogenes type strain K22T.</title>
        <authorList>
            <person name="Lee K.C.Y."/>
            <person name="Power J.F."/>
            <person name="Dunfield P.F."/>
            <person name="Morgan X.C."/>
            <person name="Huttenhower C."/>
            <person name="Stott M.B."/>
        </authorList>
    </citation>
    <scope>NUCLEOTIDE SEQUENCE [LARGE SCALE GENOMIC DNA]</scope>
    <source>
        <strain evidence="4 5">K22</strain>
    </source>
</reference>
<evidence type="ECO:0000256" key="1">
    <source>
        <dbReference type="SAM" id="Coils"/>
    </source>
</evidence>
<dbReference type="RefSeq" id="WP_157770842.1">
    <property type="nucleotide sequence ID" value="NZ_CBXV010000008.1"/>
</dbReference>
<feature type="compositionally biased region" description="Basic and acidic residues" evidence="2">
    <location>
        <begin position="121"/>
        <end position="133"/>
    </location>
</feature>
<evidence type="ECO:0000256" key="2">
    <source>
        <dbReference type="SAM" id="MobiDB-lite"/>
    </source>
</evidence>